<evidence type="ECO:0000313" key="1">
    <source>
        <dbReference type="EMBL" id="MBO8471982.1"/>
    </source>
</evidence>
<reference evidence="1" key="1">
    <citation type="submission" date="2020-10" db="EMBL/GenBank/DDBJ databases">
        <authorList>
            <person name="Gilroy R."/>
        </authorList>
    </citation>
    <scope>NUCLEOTIDE SEQUENCE</scope>
    <source>
        <strain evidence="1">B2-22910</strain>
    </source>
</reference>
<protein>
    <submittedName>
        <fullName evidence="1">Uncharacterized protein</fullName>
    </submittedName>
</protein>
<gene>
    <name evidence="1" type="ORF">IAB82_09375</name>
</gene>
<dbReference type="EMBL" id="JADIMB010000138">
    <property type="protein sequence ID" value="MBO8471982.1"/>
    <property type="molecule type" value="Genomic_DNA"/>
</dbReference>
<sequence length="66" mass="7434">MRYKFEITIKEVGRETPIKTSYIGDVNYQFLVEFFGLNNPDGNVCSNKVLQDGSRPQACSLIGNSM</sequence>
<accession>A0A9D9IFR2</accession>
<comment type="caution">
    <text evidence="1">The sequence shown here is derived from an EMBL/GenBank/DDBJ whole genome shotgun (WGS) entry which is preliminary data.</text>
</comment>
<evidence type="ECO:0000313" key="2">
    <source>
        <dbReference type="Proteomes" id="UP000823603"/>
    </source>
</evidence>
<proteinExistence type="predicted"/>
<name>A0A9D9IFR2_9BACT</name>
<dbReference type="AlphaFoldDB" id="A0A9D9IFR2"/>
<dbReference type="Proteomes" id="UP000823603">
    <property type="component" value="Unassembled WGS sequence"/>
</dbReference>
<reference evidence="1" key="2">
    <citation type="journal article" date="2021" name="PeerJ">
        <title>Extensive microbial diversity within the chicken gut microbiome revealed by metagenomics and culture.</title>
        <authorList>
            <person name="Gilroy R."/>
            <person name="Ravi A."/>
            <person name="Getino M."/>
            <person name="Pursley I."/>
            <person name="Horton D.L."/>
            <person name="Alikhan N.F."/>
            <person name="Baker D."/>
            <person name="Gharbi K."/>
            <person name="Hall N."/>
            <person name="Watson M."/>
            <person name="Adriaenssens E.M."/>
            <person name="Foster-Nyarko E."/>
            <person name="Jarju S."/>
            <person name="Secka A."/>
            <person name="Antonio M."/>
            <person name="Oren A."/>
            <person name="Chaudhuri R.R."/>
            <person name="La Ragione R."/>
            <person name="Hildebrand F."/>
            <person name="Pallen M.J."/>
        </authorList>
    </citation>
    <scope>NUCLEOTIDE SEQUENCE</scope>
    <source>
        <strain evidence="1">B2-22910</strain>
    </source>
</reference>
<organism evidence="1 2">
    <name type="scientific">Candidatus Cryptobacteroides faecavium</name>
    <dbReference type="NCBI Taxonomy" id="2840762"/>
    <lineage>
        <taxon>Bacteria</taxon>
        <taxon>Pseudomonadati</taxon>
        <taxon>Bacteroidota</taxon>
        <taxon>Bacteroidia</taxon>
        <taxon>Bacteroidales</taxon>
        <taxon>Candidatus Cryptobacteroides</taxon>
    </lineage>
</organism>